<reference evidence="1" key="1">
    <citation type="submission" date="2020-12" db="EMBL/GenBank/DDBJ databases">
        <title>Bacterial taxonomy.</title>
        <authorList>
            <person name="Pan X."/>
        </authorList>
    </citation>
    <scope>NUCLEOTIDE SEQUENCE</scope>
    <source>
        <strain evidence="1">KCTC 52957</strain>
    </source>
</reference>
<organism evidence="1 2">
    <name type="scientific">Palleronia pontilimi</name>
    <dbReference type="NCBI Taxonomy" id="1964209"/>
    <lineage>
        <taxon>Bacteria</taxon>
        <taxon>Pseudomonadati</taxon>
        <taxon>Pseudomonadota</taxon>
        <taxon>Alphaproteobacteria</taxon>
        <taxon>Rhodobacterales</taxon>
        <taxon>Roseobacteraceae</taxon>
        <taxon>Palleronia</taxon>
    </lineage>
</organism>
<dbReference type="RefSeq" id="WP_198916440.1">
    <property type="nucleotide sequence ID" value="NZ_JAEKPD010000009.1"/>
</dbReference>
<dbReference type="Proteomes" id="UP000642488">
    <property type="component" value="Unassembled WGS sequence"/>
</dbReference>
<gene>
    <name evidence="1" type="ORF">ILP92_10965</name>
</gene>
<evidence type="ECO:0000313" key="1">
    <source>
        <dbReference type="EMBL" id="MBJ3763267.1"/>
    </source>
</evidence>
<dbReference type="EMBL" id="JAEKPD010000009">
    <property type="protein sequence ID" value="MBJ3763267.1"/>
    <property type="molecule type" value="Genomic_DNA"/>
</dbReference>
<dbReference type="AlphaFoldDB" id="A0A934IF46"/>
<evidence type="ECO:0000313" key="2">
    <source>
        <dbReference type="Proteomes" id="UP000642488"/>
    </source>
</evidence>
<keyword evidence="2" id="KW-1185">Reference proteome</keyword>
<sequence>MANLLASGVAPILRPRRTNCNGKLAAGRISPYTKPMTIRLPALIALLGALAAPATAQEARFDIRLAGATLGQIAVGRAGDSATLTTVMDNTPLGVGDGRFDATFTNGAYRSLSVSSDESRRIDIDFAGDRVANVAIVPPSEATDASVPAAVPAGVLDPARGFARVALAPDCVGAFRIYDGRRVVTVSLGARRLGAESIDCIYDYRVTGGPGHLSPFRFRKVSMVARYAVTNGTQGPLQDIALGAGPFTVRLIRR</sequence>
<comment type="caution">
    <text evidence="1">The sequence shown here is derived from an EMBL/GenBank/DDBJ whole genome shotgun (WGS) entry which is preliminary data.</text>
</comment>
<protein>
    <submittedName>
        <fullName evidence="1">Uncharacterized protein</fullName>
    </submittedName>
</protein>
<name>A0A934IF46_9RHOB</name>
<proteinExistence type="predicted"/>
<accession>A0A934IF46</accession>